<name>A0ABN9QHT1_9DINO</name>
<dbReference type="EMBL" id="CAUYUJ010003497">
    <property type="protein sequence ID" value="CAK0805576.1"/>
    <property type="molecule type" value="Genomic_DNA"/>
</dbReference>
<dbReference type="Gene3D" id="1.10.287.110">
    <property type="entry name" value="DnaJ domain"/>
    <property type="match status" value="2"/>
</dbReference>
<comment type="caution">
    <text evidence="2">The sequence shown here is derived from an EMBL/GenBank/DDBJ whole genome shotgun (WGS) entry which is preliminary data.</text>
</comment>
<sequence>RQSDGSHMERSEIAKKVKNLLGKRARVRSVVKSKEALSVGAAQAKLVKRVCREVARKKGAGFALLLVMGLTGAVQARRALVKLLLTVAAAYSVVVRLHRGSQDSEVIATFRKVLRKAHPDKGGADEHAKQLNAAKERWDQAKKPRGRPKRAEQPEAPAGAAAADGAPGETFQDLIVREVSKKAYRIQSAGVLLTYFGVQGLPQWRQFLAHVRSKQKARDKQAAEIEARTERLRGNKDLFPGFPTVPDAVAWLEQFKARCGAQARQYHCRPPSAGSCGAFRGVFGATVEGAGARALSRVCAGAPTGHPERQSDGSHMERSEIAKKVKNLLGKRPRPRHVANTHRRATARRGPLKYDYKKCGKKPDKVTKEVERFLVKKLKELRCRTACTSTTLQLLLVSEMKVKVTVRYARKVLSKKGFRCLPKRQKRLYSKDQRKARLTFAKKVLRMTSAELNTALACAMGGVILDAPEGFALLLVMGLTGAVQARRALVKLLLTVAAAYSVVVRLHRDSQDSEVIAAFRKVLRKAHPDKGGADEHAKQLNAAKERWDQAKKPRGRPKRAEQPEAPAGAAAADGAPGETFQDLIAREVSKKAYRIQSAGVLLTYFGVQGLPQWRQFLAHVRSKQKAWKVRYWCATLERTKTGRLHVHLMLQFTQPVDSFPGSSLPAARATARAGDAPQMPVVSEMRHPKGFSFQQERRIVLLREATQSDGSHMEWSEIAKKVKNLLGKRPRPRHVANTCRRATARRGPLKYDYKKCGKKPDKVTKEVERFLVKKLKELRCRTACTSTTLQLLLASEMKVKVTVRYVRKVLSKKGFRWLPKRQKRLYSKDQRKARLTFAKKVLRMTSAELNTALACAMDGVILAMPPKDETERMNFSRHGEEYMWRKNTEAFTPKLSGDDEYGGQAPLARAVPMWAGCAAGGLSIVAFHPTKKLCGEDWAKIVNRGDLVKAVKSVNPKRKKGPWSVLCDSESFLRAKVSNAAVKAAGMVFLSMLQMLGSESNE</sequence>
<dbReference type="Proteomes" id="UP001189429">
    <property type="component" value="Unassembled WGS sequence"/>
</dbReference>
<feature type="region of interest" description="Disordered" evidence="1">
    <location>
        <begin position="135"/>
        <end position="166"/>
    </location>
</feature>
<dbReference type="InterPro" id="IPR001623">
    <property type="entry name" value="DnaJ_domain"/>
</dbReference>
<feature type="region of interest" description="Disordered" evidence="1">
    <location>
        <begin position="326"/>
        <end position="347"/>
    </location>
</feature>
<feature type="compositionally biased region" description="Low complexity" evidence="1">
    <location>
        <begin position="154"/>
        <end position="166"/>
    </location>
</feature>
<feature type="region of interest" description="Disordered" evidence="1">
    <location>
        <begin position="544"/>
        <end position="575"/>
    </location>
</feature>
<reference evidence="2" key="1">
    <citation type="submission" date="2023-10" db="EMBL/GenBank/DDBJ databases">
        <authorList>
            <person name="Chen Y."/>
            <person name="Shah S."/>
            <person name="Dougan E. K."/>
            <person name="Thang M."/>
            <person name="Chan C."/>
        </authorList>
    </citation>
    <scope>NUCLEOTIDE SEQUENCE [LARGE SCALE GENOMIC DNA]</scope>
</reference>
<feature type="compositionally biased region" description="Low complexity" evidence="1">
    <location>
        <begin position="563"/>
        <end position="575"/>
    </location>
</feature>
<dbReference type="InterPro" id="IPR036869">
    <property type="entry name" value="J_dom_sf"/>
</dbReference>
<evidence type="ECO:0000256" key="1">
    <source>
        <dbReference type="SAM" id="MobiDB-lite"/>
    </source>
</evidence>
<feature type="non-terminal residue" evidence="2">
    <location>
        <position position="1"/>
    </location>
</feature>
<dbReference type="CDD" id="cd06257">
    <property type="entry name" value="DnaJ"/>
    <property type="match status" value="1"/>
</dbReference>
<dbReference type="InterPro" id="IPR036397">
    <property type="entry name" value="RNaseH_sf"/>
</dbReference>
<keyword evidence="3" id="KW-1185">Reference proteome</keyword>
<accession>A0ABN9QHT1</accession>
<evidence type="ECO:0008006" key="4">
    <source>
        <dbReference type="Google" id="ProtNLM"/>
    </source>
</evidence>
<gene>
    <name evidence="2" type="ORF">PCOR1329_LOCUS12053</name>
</gene>
<evidence type="ECO:0000313" key="2">
    <source>
        <dbReference type="EMBL" id="CAK0805576.1"/>
    </source>
</evidence>
<organism evidence="2 3">
    <name type="scientific">Prorocentrum cordatum</name>
    <dbReference type="NCBI Taxonomy" id="2364126"/>
    <lineage>
        <taxon>Eukaryota</taxon>
        <taxon>Sar</taxon>
        <taxon>Alveolata</taxon>
        <taxon>Dinophyceae</taxon>
        <taxon>Prorocentrales</taxon>
        <taxon>Prorocentraceae</taxon>
        <taxon>Prorocentrum</taxon>
    </lineage>
</organism>
<proteinExistence type="predicted"/>
<evidence type="ECO:0000313" key="3">
    <source>
        <dbReference type="Proteomes" id="UP001189429"/>
    </source>
</evidence>
<protein>
    <recommendedName>
        <fullName evidence="4">J domain-containing protein</fullName>
    </recommendedName>
</protein>
<dbReference type="SUPFAM" id="SSF46565">
    <property type="entry name" value="Chaperone J-domain"/>
    <property type="match status" value="2"/>
</dbReference>
<dbReference type="Gene3D" id="3.30.420.10">
    <property type="entry name" value="Ribonuclease H-like superfamily/Ribonuclease H"/>
    <property type="match status" value="1"/>
</dbReference>